<dbReference type="Proteomes" id="UP000468344">
    <property type="component" value="Unassembled WGS sequence"/>
</dbReference>
<evidence type="ECO:0000313" key="6">
    <source>
        <dbReference type="Proteomes" id="UP000468344"/>
    </source>
</evidence>
<dbReference type="InterPro" id="IPR046342">
    <property type="entry name" value="CBS_dom_sf"/>
</dbReference>
<comment type="caution">
    <text evidence="4">The sequence shown here is derived from an EMBL/GenBank/DDBJ whole genome shotgun (WGS) entry which is preliminary data.</text>
</comment>
<dbReference type="EMBL" id="JAQKEI010000025">
    <property type="protein sequence ID" value="MDB0853212.1"/>
    <property type="molecule type" value="Genomic_DNA"/>
</dbReference>
<keyword evidence="1" id="KW-0129">CBS domain</keyword>
<dbReference type="InterPro" id="IPR000644">
    <property type="entry name" value="CBS_dom"/>
</dbReference>
<dbReference type="InterPro" id="IPR029044">
    <property type="entry name" value="Nucleotide-diphossugar_trans"/>
</dbReference>
<dbReference type="InterPro" id="IPR050486">
    <property type="entry name" value="Mannose-1P_guanyltransferase"/>
</dbReference>
<dbReference type="RefSeq" id="WP_117697652.1">
    <property type="nucleotide sequence ID" value="NZ_CAXTGH010000002.1"/>
</dbReference>
<reference evidence="5" key="2">
    <citation type="submission" date="2023-01" db="EMBL/GenBank/DDBJ databases">
        <title>Human gut microbiome strain richness.</title>
        <authorList>
            <person name="Chen-Liaw A."/>
        </authorList>
    </citation>
    <scope>NUCLEOTIDE SEQUENCE</scope>
    <source>
        <strain evidence="5">H9_m1001271B151109d0_201107</strain>
    </source>
</reference>
<evidence type="ECO:0000259" key="2">
    <source>
        <dbReference type="PROSITE" id="PS51371"/>
    </source>
</evidence>
<dbReference type="Gene3D" id="3.90.550.10">
    <property type="entry name" value="Spore Coat Polysaccharide Biosynthesis Protein SpsA, Chain A"/>
    <property type="match status" value="1"/>
</dbReference>
<accession>A0A395VLF4</accession>
<dbReference type="GO" id="GO:0016740">
    <property type="term" value="F:transferase activity"/>
    <property type="evidence" value="ECO:0007669"/>
    <property type="project" value="UniProtKB-KW"/>
</dbReference>
<dbReference type="AlphaFoldDB" id="A0A395VLF4"/>
<evidence type="ECO:0000256" key="1">
    <source>
        <dbReference type="PROSITE-ProRule" id="PRU00703"/>
    </source>
</evidence>
<dbReference type="Gene3D" id="3.10.580.10">
    <property type="entry name" value="CBS-domain"/>
    <property type="match status" value="1"/>
</dbReference>
<evidence type="ECO:0000313" key="4">
    <source>
        <dbReference type="EMBL" id="KAB6476680.1"/>
    </source>
</evidence>
<evidence type="ECO:0000313" key="7">
    <source>
        <dbReference type="Proteomes" id="UP000483142"/>
    </source>
</evidence>
<reference evidence="6 7" key="1">
    <citation type="journal article" date="2019" name="Nat. Med.">
        <title>A library of human gut bacterial isolates paired with longitudinal multiomics data enables mechanistic microbiome research.</title>
        <authorList>
            <person name="Poyet M."/>
            <person name="Groussin M."/>
            <person name="Gibbons S.M."/>
            <person name="Avila-Pacheco J."/>
            <person name="Jiang X."/>
            <person name="Kearney S.M."/>
            <person name="Perrotta A.R."/>
            <person name="Berdy B."/>
            <person name="Zhao S."/>
            <person name="Lieberman T.D."/>
            <person name="Swanson P.K."/>
            <person name="Smith M."/>
            <person name="Roesemann S."/>
            <person name="Alexander J.E."/>
            <person name="Rich S.A."/>
            <person name="Livny J."/>
            <person name="Vlamakis H."/>
            <person name="Clish C."/>
            <person name="Bullock K."/>
            <person name="Deik A."/>
            <person name="Scott J."/>
            <person name="Pierce K.A."/>
            <person name="Xavier R.J."/>
            <person name="Alm E.J."/>
        </authorList>
    </citation>
    <scope>NUCLEOTIDE SEQUENCE [LARGE SCALE GENOMIC DNA]</scope>
    <source>
        <strain evidence="4 6">BIOML-A140</strain>
        <strain evidence="3 7">BIOML-A141</strain>
    </source>
</reference>
<feature type="domain" description="CBS" evidence="2">
    <location>
        <begin position="1"/>
        <end position="60"/>
    </location>
</feature>
<dbReference type="EMBL" id="WDBY01000025">
    <property type="protein sequence ID" value="KAB6476680.1"/>
    <property type="molecule type" value="Genomic_DNA"/>
</dbReference>
<dbReference type="SUPFAM" id="SSF53448">
    <property type="entry name" value="Nucleotide-diphospho-sugar transferases"/>
    <property type="match status" value="1"/>
</dbReference>
<organism evidence="4 6">
    <name type="scientific">Phocaeicola vulgatus</name>
    <name type="common">Bacteroides vulgatus</name>
    <dbReference type="NCBI Taxonomy" id="821"/>
    <lineage>
        <taxon>Bacteria</taxon>
        <taxon>Pseudomonadati</taxon>
        <taxon>Bacteroidota</taxon>
        <taxon>Bacteroidia</taxon>
        <taxon>Bacteroidales</taxon>
        <taxon>Bacteroidaceae</taxon>
        <taxon>Phocaeicola</taxon>
    </lineage>
</organism>
<dbReference type="Proteomes" id="UP000483142">
    <property type="component" value="Unassembled WGS sequence"/>
</dbReference>
<dbReference type="Proteomes" id="UP001210999">
    <property type="component" value="Unassembled WGS sequence"/>
</dbReference>
<dbReference type="EMBL" id="WDBZ01000029">
    <property type="protein sequence ID" value="KAB6451271.1"/>
    <property type="molecule type" value="Genomic_DNA"/>
</dbReference>
<evidence type="ECO:0000313" key="5">
    <source>
        <dbReference type="EMBL" id="MDB0853212.1"/>
    </source>
</evidence>
<evidence type="ECO:0000313" key="3">
    <source>
        <dbReference type="EMBL" id="KAB6451271.1"/>
    </source>
</evidence>
<dbReference type="PROSITE" id="PS51371">
    <property type="entry name" value="CBS"/>
    <property type="match status" value="1"/>
</dbReference>
<proteinExistence type="predicted"/>
<name>A0A395VLF4_PHOVU</name>
<dbReference type="SUPFAM" id="SSF54631">
    <property type="entry name" value="CBS-domain pair"/>
    <property type="match status" value="1"/>
</dbReference>
<protein>
    <submittedName>
        <fullName evidence="4">NTP transferase domain-containing protein</fullName>
    </submittedName>
    <submittedName>
        <fullName evidence="5">Nucleotidyltransferase family protein</fullName>
    </submittedName>
</protein>
<dbReference type="InterPro" id="IPR005835">
    <property type="entry name" value="NTP_transferase_dom"/>
</dbReference>
<dbReference type="Pfam" id="PF00483">
    <property type="entry name" value="NTP_transferase"/>
    <property type="match status" value="1"/>
</dbReference>
<dbReference type="Pfam" id="PF00571">
    <property type="entry name" value="CBS"/>
    <property type="match status" value="1"/>
</dbReference>
<dbReference type="CDD" id="cd06426">
    <property type="entry name" value="NTP_transferase_like_2"/>
    <property type="match status" value="1"/>
</dbReference>
<gene>
    <name evidence="4" type="ORF">GAZ06_13095</name>
    <name evidence="3" type="ORF">GAZ09_14290</name>
    <name evidence="5" type="ORF">PL594_17065</name>
</gene>
<keyword evidence="4" id="KW-0808">Transferase</keyword>
<sequence length="347" mass="39934">MNEECIIADTLRIVDALRILNDLSDTAMTLFVVDNNGCMVGTLTDGDIRRALIGNYELDSRVRDVMFCEFAYIDENDLNIVSHIHELRNKHIKLIPVLDSEHHIKEIYNIEKLRSVLPIDVVMMAGGKGERLRPLTEKTPKPLLPVGDKAIIDYNIERLVNYGVRHINVTVNYLHEQIEDHFSKPIDGIKIDTALEPEYLGTMGSIRFVKQFYNDVVLVMNSDLFTTIDYEDFYLHFTQHHADMSVAAVPYKVSIPYGIFDVADRNIHGLIEKPTYTYYANAGIYLFKRSLLELIPEGEFFNATDFIELLINRGLSVIRYPLNGTWIDIGTPQEYQKANDLVRHFKY</sequence>
<dbReference type="PANTHER" id="PTHR22572">
    <property type="entry name" value="SUGAR-1-PHOSPHATE GUANYL TRANSFERASE"/>
    <property type="match status" value="1"/>
</dbReference>